<name>A0A069P3C5_9BURK</name>
<evidence type="ECO:0000256" key="3">
    <source>
        <dbReference type="ARBA" id="ARBA00023002"/>
    </source>
</evidence>
<keyword evidence="4 7" id="KW-0503">Monooxygenase</keyword>
<keyword evidence="9" id="KW-1185">Reference proteome</keyword>
<evidence type="ECO:0000313" key="9">
    <source>
        <dbReference type="Proteomes" id="UP000597138"/>
    </source>
</evidence>
<reference evidence="6" key="1">
    <citation type="journal article" date="2014" name="Int. J. Syst. Evol. Microbiol.">
        <title>Complete genome of a new Firmicutes species belonging to the dominant human colonic microbiota ('Ruminococcus bicirculans') reveals two chromosomes and a selective capacity to utilize plant glucans.</title>
        <authorList>
            <consortium name="NISC Comparative Sequencing Program"/>
            <person name="Wegmann U."/>
            <person name="Louis P."/>
            <person name="Goesmann A."/>
            <person name="Henrissat B."/>
            <person name="Duncan S.H."/>
            <person name="Flint H.J."/>
        </authorList>
    </citation>
    <scope>NUCLEOTIDE SEQUENCE</scope>
    <source>
        <strain evidence="6">CGMCC 1.11013</strain>
    </source>
</reference>
<dbReference type="EMBL" id="BMEG01000010">
    <property type="protein sequence ID" value="GGD89358.1"/>
    <property type="molecule type" value="Genomic_DNA"/>
</dbReference>
<evidence type="ECO:0000256" key="4">
    <source>
        <dbReference type="ARBA" id="ARBA00023033"/>
    </source>
</evidence>
<dbReference type="PANTHER" id="PTHR30011:SF16">
    <property type="entry name" value="C2H2 FINGER DOMAIN TRANSCRIPTION FACTOR (EUROFUNG)-RELATED"/>
    <property type="match status" value="1"/>
</dbReference>
<keyword evidence="2" id="KW-0288">FMN</keyword>
<dbReference type="OrthoDB" id="9130786at2"/>
<keyword evidence="3" id="KW-0560">Oxidoreductase</keyword>
<dbReference type="InterPro" id="IPR051260">
    <property type="entry name" value="Diverse_substr_monoxygenases"/>
</dbReference>
<dbReference type="Proteomes" id="UP000027439">
    <property type="component" value="Unassembled WGS sequence"/>
</dbReference>
<keyword evidence="1" id="KW-0285">Flavoprotein</keyword>
<accession>A0A069P3C5</accession>
<evidence type="ECO:0000313" key="7">
    <source>
        <dbReference type="EMBL" id="KDR35135.1"/>
    </source>
</evidence>
<reference evidence="6" key="4">
    <citation type="submission" date="2024-05" db="EMBL/GenBank/DDBJ databases">
        <authorList>
            <person name="Sun Q."/>
            <person name="Zhou Y."/>
        </authorList>
    </citation>
    <scope>NUCLEOTIDE SEQUENCE</scope>
    <source>
        <strain evidence="6">CGMCC 1.11013</strain>
    </source>
</reference>
<dbReference type="Gene3D" id="3.20.20.30">
    <property type="entry name" value="Luciferase-like domain"/>
    <property type="match status" value="1"/>
</dbReference>
<gene>
    <name evidence="7" type="ORF">BG57_32910</name>
    <name evidence="6" type="ORF">GCM10010985_49970</name>
</gene>
<dbReference type="InterPro" id="IPR011251">
    <property type="entry name" value="Luciferase-like_dom"/>
</dbReference>
<sequence length="334" mass="35802">MSAPLNIGIELSGSELLNALGPHGAGDLGRALDASGADYAVLGGERDREVPLASPSPTVTGALLASHTVRVGWVVAASPQRDHPFNIARRTASLDHFSAGRAGWLALRRDRAAELGLGEKSVWTHAPADASTLADAVLAVRKLWRSWPRESLDADHAVALEAPVRIAGHEGVFPTRGPLNSPTTPQGEPVVFWRWHADAPVAEELAALRSADVVHVDADALDAFLYTSADVLDRADASGEPIRIHVRTVWRDTLESQLSRWRAYPHVTGITLLPRAGELHAWFADGRIARLAQASADRSEQAITLRARLGIARRIEPDLSGNPPAFETAKKVAA</sequence>
<organism evidence="7 8">
    <name type="scientific">Caballeronia grimmiae</name>
    <dbReference type="NCBI Taxonomy" id="1071679"/>
    <lineage>
        <taxon>Bacteria</taxon>
        <taxon>Pseudomonadati</taxon>
        <taxon>Pseudomonadota</taxon>
        <taxon>Betaproteobacteria</taxon>
        <taxon>Burkholderiales</taxon>
        <taxon>Burkholderiaceae</taxon>
        <taxon>Caballeronia</taxon>
    </lineage>
</organism>
<evidence type="ECO:0000256" key="1">
    <source>
        <dbReference type="ARBA" id="ARBA00022630"/>
    </source>
</evidence>
<dbReference type="Pfam" id="PF00296">
    <property type="entry name" value="Bac_luciferase"/>
    <property type="match status" value="1"/>
</dbReference>
<dbReference type="SUPFAM" id="SSF51679">
    <property type="entry name" value="Bacterial luciferase-like"/>
    <property type="match status" value="1"/>
</dbReference>
<dbReference type="eggNOG" id="COG2141">
    <property type="taxonomic scope" value="Bacteria"/>
</dbReference>
<dbReference type="Proteomes" id="UP000597138">
    <property type="component" value="Unassembled WGS sequence"/>
</dbReference>
<evidence type="ECO:0000313" key="6">
    <source>
        <dbReference type="EMBL" id="GGD89358.1"/>
    </source>
</evidence>
<evidence type="ECO:0000256" key="2">
    <source>
        <dbReference type="ARBA" id="ARBA00022643"/>
    </source>
</evidence>
<feature type="domain" description="Luciferase-like" evidence="5">
    <location>
        <begin position="22"/>
        <end position="225"/>
    </location>
</feature>
<comment type="caution">
    <text evidence="7">The sequence shown here is derived from an EMBL/GenBank/DDBJ whole genome shotgun (WGS) entry which is preliminary data.</text>
</comment>
<dbReference type="GO" id="GO:0004497">
    <property type="term" value="F:monooxygenase activity"/>
    <property type="evidence" value="ECO:0007669"/>
    <property type="project" value="UniProtKB-KW"/>
</dbReference>
<dbReference type="AlphaFoldDB" id="A0A069P3C5"/>
<protein>
    <submittedName>
        <fullName evidence="7">Monooxygenase</fullName>
    </submittedName>
</protein>
<dbReference type="InterPro" id="IPR036661">
    <property type="entry name" value="Luciferase-like_sf"/>
</dbReference>
<dbReference type="RefSeq" id="WP_160174727.1">
    <property type="nucleotide sequence ID" value="NZ_BMEG01000010.1"/>
</dbReference>
<proteinExistence type="predicted"/>
<evidence type="ECO:0000313" key="8">
    <source>
        <dbReference type="Proteomes" id="UP000027439"/>
    </source>
</evidence>
<dbReference type="GO" id="GO:0016705">
    <property type="term" value="F:oxidoreductase activity, acting on paired donors, with incorporation or reduction of molecular oxygen"/>
    <property type="evidence" value="ECO:0007669"/>
    <property type="project" value="InterPro"/>
</dbReference>
<reference evidence="9" key="3">
    <citation type="journal article" date="2019" name="Int. J. Syst. Evol. Microbiol.">
        <title>The Global Catalogue of Microorganisms (GCM) 10K type strain sequencing project: providing services to taxonomists for standard genome sequencing and annotation.</title>
        <authorList>
            <consortium name="The Broad Institute Genomics Platform"/>
            <consortium name="The Broad Institute Genome Sequencing Center for Infectious Disease"/>
            <person name="Wu L."/>
            <person name="Ma J."/>
        </authorList>
    </citation>
    <scope>NUCLEOTIDE SEQUENCE [LARGE SCALE GENOMIC DNA]</scope>
    <source>
        <strain evidence="9">CGMCC 1.11013</strain>
    </source>
</reference>
<dbReference type="EMBL" id="JFHE01000009">
    <property type="protein sequence ID" value="KDR35135.1"/>
    <property type="molecule type" value="Genomic_DNA"/>
</dbReference>
<dbReference type="PANTHER" id="PTHR30011">
    <property type="entry name" value="ALKANESULFONATE MONOOXYGENASE-RELATED"/>
    <property type="match status" value="1"/>
</dbReference>
<dbReference type="STRING" id="1071679.BG57_32910"/>
<reference evidence="7 8" key="2">
    <citation type="submission" date="2014-03" db="EMBL/GenBank/DDBJ databases">
        <title>Draft Genome Sequences of Four Burkholderia Strains.</title>
        <authorList>
            <person name="Liu X.Y."/>
            <person name="Li C.X."/>
            <person name="Xu J.H."/>
        </authorList>
    </citation>
    <scope>NUCLEOTIDE SEQUENCE [LARGE SCALE GENOMIC DNA]</scope>
    <source>
        <strain evidence="7 8">R27</strain>
    </source>
</reference>
<evidence type="ECO:0000259" key="5">
    <source>
        <dbReference type="Pfam" id="PF00296"/>
    </source>
</evidence>